<evidence type="ECO:0000259" key="8">
    <source>
        <dbReference type="PROSITE" id="PS50102"/>
    </source>
</evidence>
<dbReference type="KEGG" id="ccac:CcaHIS019_0405430"/>
<accession>A0AA48L4D3</accession>
<keyword evidence="2" id="KW-0507">mRNA processing</keyword>
<comment type="similarity">
    <text evidence="1">Belongs to the HTATSF1 family.</text>
</comment>
<dbReference type="PANTHER" id="PTHR15608">
    <property type="entry name" value="SPLICING FACTOR U2AF-ASSOCIATED PROTEIN 2"/>
    <property type="match status" value="1"/>
</dbReference>
<feature type="compositionally biased region" description="Basic and acidic residues" evidence="7">
    <location>
        <begin position="245"/>
        <end position="254"/>
    </location>
</feature>
<keyword evidence="4 6" id="KW-0694">RNA-binding</keyword>
<dbReference type="InterPro" id="IPR034393">
    <property type="entry name" value="TatSF1-like"/>
</dbReference>
<evidence type="ECO:0000256" key="4">
    <source>
        <dbReference type="ARBA" id="ARBA00022884"/>
    </source>
</evidence>
<feature type="domain" description="RRM" evidence="8">
    <location>
        <begin position="115"/>
        <end position="203"/>
    </location>
</feature>
<dbReference type="PANTHER" id="PTHR15608:SF0">
    <property type="entry name" value="HIV TAT-SPECIFIC FACTOR 1"/>
    <property type="match status" value="1"/>
</dbReference>
<dbReference type="AlphaFoldDB" id="A0AA48L4D3"/>
<gene>
    <name evidence="9" type="ORF">CcaverHIS019_0405430</name>
</gene>
<sequence length="394" mass="44332">MPVPPPITGEFEQDPRAHVDKTTGKWQYEDEETGQEYEWTGKAWIPLLDDDLIKAQQSAYAVAGVDENESLSSFTVPAAPVLAREDKIKKRKAGEKDNNREARPTKVQATGPKRTAVWVSNLPPNTTVELLESVFSKAGVLHVDDNGNPRIKLYYDDDGKFKGDALIMYFKEGSVALAITLLDETELELGSGYGNMRVRTPEHDRTQMGTEGDSESTQKNSQQPSQKKKPLTAEEKNRMSRRMRHLESKLTWHSDDDDEGDGGRATTRASSHFARVVVLKGMFKLQELEEEPELLLELKEDVREEAETLGAVTSVVLYDKEEDGVMTVKFKDPVAAQTCVKKMDGRYFGGQRVSATIYTGRERFRKSGGLSYSEDLEEQDRLDKFANWIAQSED</sequence>
<dbReference type="GO" id="GO:0005686">
    <property type="term" value="C:U2 snRNP"/>
    <property type="evidence" value="ECO:0007669"/>
    <property type="project" value="TreeGrafter"/>
</dbReference>
<dbReference type="CDD" id="cd12285">
    <property type="entry name" value="RRM3_RBM39_like"/>
    <property type="match status" value="1"/>
</dbReference>
<proteinExistence type="inferred from homology"/>
<dbReference type="EMBL" id="AP028215">
    <property type="protein sequence ID" value="BEI91723.1"/>
    <property type="molecule type" value="Genomic_DNA"/>
</dbReference>
<evidence type="ECO:0000256" key="5">
    <source>
        <dbReference type="ARBA" id="ARBA00023187"/>
    </source>
</evidence>
<protein>
    <recommendedName>
        <fullName evidence="8">RRM domain-containing protein</fullName>
    </recommendedName>
</protein>
<dbReference type="Gene3D" id="3.30.70.330">
    <property type="match status" value="2"/>
</dbReference>
<evidence type="ECO:0000256" key="7">
    <source>
        <dbReference type="SAM" id="MobiDB-lite"/>
    </source>
</evidence>
<dbReference type="PROSITE" id="PS50102">
    <property type="entry name" value="RRM"/>
    <property type="match status" value="1"/>
</dbReference>
<organism evidence="9 10">
    <name type="scientific">Cutaneotrichosporon cavernicola</name>
    <dbReference type="NCBI Taxonomy" id="279322"/>
    <lineage>
        <taxon>Eukaryota</taxon>
        <taxon>Fungi</taxon>
        <taxon>Dikarya</taxon>
        <taxon>Basidiomycota</taxon>
        <taxon>Agaricomycotina</taxon>
        <taxon>Tremellomycetes</taxon>
        <taxon>Trichosporonales</taxon>
        <taxon>Trichosporonaceae</taxon>
        <taxon>Cutaneotrichosporon</taxon>
    </lineage>
</organism>
<name>A0AA48L4D3_9TREE</name>
<dbReference type="SMART" id="SM00360">
    <property type="entry name" value="RRM"/>
    <property type="match status" value="2"/>
</dbReference>
<dbReference type="GeneID" id="85495593"/>
<dbReference type="Pfam" id="PF00076">
    <property type="entry name" value="RRM_1"/>
    <property type="match status" value="2"/>
</dbReference>
<evidence type="ECO:0000256" key="3">
    <source>
        <dbReference type="ARBA" id="ARBA00022737"/>
    </source>
</evidence>
<feature type="compositionally biased region" description="Basic and acidic residues" evidence="7">
    <location>
        <begin position="85"/>
        <end position="104"/>
    </location>
</feature>
<feature type="region of interest" description="Disordered" evidence="7">
    <location>
        <begin position="85"/>
        <end position="110"/>
    </location>
</feature>
<evidence type="ECO:0000256" key="2">
    <source>
        <dbReference type="ARBA" id="ARBA00022664"/>
    </source>
</evidence>
<dbReference type="InterPro" id="IPR012677">
    <property type="entry name" value="Nucleotide-bd_a/b_plait_sf"/>
</dbReference>
<dbReference type="RefSeq" id="XP_060456988.1">
    <property type="nucleotide sequence ID" value="XM_060600390.1"/>
</dbReference>
<keyword evidence="10" id="KW-1185">Reference proteome</keyword>
<dbReference type="GO" id="GO:0000398">
    <property type="term" value="P:mRNA splicing, via spliceosome"/>
    <property type="evidence" value="ECO:0007669"/>
    <property type="project" value="UniProtKB-ARBA"/>
</dbReference>
<evidence type="ECO:0000313" key="9">
    <source>
        <dbReference type="EMBL" id="BEI91723.1"/>
    </source>
</evidence>
<evidence type="ECO:0000256" key="1">
    <source>
        <dbReference type="ARBA" id="ARBA00007747"/>
    </source>
</evidence>
<dbReference type="InterPro" id="IPR035979">
    <property type="entry name" value="RBD_domain_sf"/>
</dbReference>
<dbReference type="FunFam" id="3.30.70.330:FF:000105">
    <property type="entry name" value="HIV Tat-specific factor 1 homolog"/>
    <property type="match status" value="1"/>
</dbReference>
<dbReference type="GO" id="GO:0005684">
    <property type="term" value="C:U2-type spliceosomal complex"/>
    <property type="evidence" value="ECO:0007669"/>
    <property type="project" value="TreeGrafter"/>
</dbReference>
<reference evidence="9" key="1">
    <citation type="journal article" date="2023" name="BMC Genomics">
        <title>Chromosome-level genome assemblies of Cutaneotrichosporon spp. (Trichosporonales, Basidiomycota) reveal imbalanced evolution between nucleotide sequences and chromosome synteny.</title>
        <authorList>
            <person name="Kobayashi Y."/>
            <person name="Kayamori A."/>
            <person name="Aoki K."/>
            <person name="Shiwa Y."/>
            <person name="Matsutani M."/>
            <person name="Fujita N."/>
            <person name="Sugita T."/>
            <person name="Iwasaki W."/>
            <person name="Tanaka N."/>
            <person name="Takashima M."/>
        </authorList>
    </citation>
    <scope>NUCLEOTIDE SEQUENCE</scope>
    <source>
        <strain evidence="9">HIS019</strain>
    </source>
</reference>
<evidence type="ECO:0000313" key="10">
    <source>
        <dbReference type="Proteomes" id="UP001233271"/>
    </source>
</evidence>
<feature type="region of interest" description="Disordered" evidence="7">
    <location>
        <begin position="193"/>
        <end position="266"/>
    </location>
</feature>
<keyword evidence="3" id="KW-0677">Repeat</keyword>
<dbReference type="Proteomes" id="UP001233271">
    <property type="component" value="Chromosome 4"/>
</dbReference>
<evidence type="ECO:0000256" key="6">
    <source>
        <dbReference type="PROSITE-ProRule" id="PRU00176"/>
    </source>
</evidence>
<keyword evidence="5" id="KW-0508">mRNA splicing</keyword>
<dbReference type="GO" id="GO:0003723">
    <property type="term" value="F:RNA binding"/>
    <property type="evidence" value="ECO:0007669"/>
    <property type="project" value="UniProtKB-UniRule"/>
</dbReference>
<dbReference type="InterPro" id="IPR000504">
    <property type="entry name" value="RRM_dom"/>
</dbReference>
<dbReference type="SUPFAM" id="SSF54928">
    <property type="entry name" value="RNA-binding domain, RBD"/>
    <property type="match status" value="2"/>
</dbReference>